<evidence type="ECO:0000313" key="3">
    <source>
        <dbReference type="Proteomes" id="UP000784294"/>
    </source>
</evidence>
<feature type="region of interest" description="Disordered" evidence="1">
    <location>
        <begin position="1"/>
        <end position="44"/>
    </location>
</feature>
<dbReference type="Proteomes" id="UP000784294">
    <property type="component" value="Unassembled WGS sequence"/>
</dbReference>
<comment type="caution">
    <text evidence="2">The sequence shown here is derived from an EMBL/GenBank/DDBJ whole genome shotgun (WGS) entry which is preliminary data.</text>
</comment>
<accession>A0A3S5A676</accession>
<name>A0A3S5A676_9PLAT</name>
<feature type="non-terminal residue" evidence="2">
    <location>
        <position position="1"/>
    </location>
</feature>
<evidence type="ECO:0000313" key="2">
    <source>
        <dbReference type="EMBL" id="VEL16075.1"/>
    </source>
</evidence>
<protein>
    <submittedName>
        <fullName evidence="2">Uncharacterized protein</fullName>
    </submittedName>
</protein>
<sequence>SKADTQEPRANGAFRASGNSACEPGSKAPQSMHQQHRMPQWTVS</sequence>
<keyword evidence="3" id="KW-1185">Reference proteome</keyword>
<dbReference type="AlphaFoldDB" id="A0A3S5A676"/>
<evidence type="ECO:0000256" key="1">
    <source>
        <dbReference type="SAM" id="MobiDB-lite"/>
    </source>
</evidence>
<gene>
    <name evidence="2" type="ORF">PXEA_LOCUS9515</name>
</gene>
<proteinExistence type="predicted"/>
<reference evidence="2" key="1">
    <citation type="submission" date="2018-11" db="EMBL/GenBank/DDBJ databases">
        <authorList>
            <consortium name="Pathogen Informatics"/>
        </authorList>
    </citation>
    <scope>NUCLEOTIDE SEQUENCE</scope>
</reference>
<organism evidence="2 3">
    <name type="scientific">Protopolystoma xenopodis</name>
    <dbReference type="NCBI Taxonomy" id="117903"/>
    <lineage>
        <taxon>Eukaryota</taxon>
        <taxon>Metazoa</taxon>
        <taxon>Spiralia</taxon>
        <taxon>Lophotrochozoa</taxon>
        <taxon>Platyhelminthes</taxon>
        <taxon>Monogenea</taxon>
        <taxon>Polyopisthocotylea</taxon>
        <taxon>Polystomatidea</taxon>
        <taxon>Polystomatidae</taxon>
        <taxon>Protopolystoma</taxon>
    </lineage>
</organism>
<dbReference type="EMBL" id="CAAALY010027051">
    <property type="protein sequence ID" value="VEL16075.1"/>
    <property type="molecule type" value="Genomic_DNA"/>
</dbReference>